<name>E4LAA5_9FIRM</name>
<evidence type="ECO:0000313" key="1">
    <source>
        <dbReference type="EMBL" id="EFR42261.1"/>
    </source>
</evidence>
<reference evidence="1 2" key="1">
    <citation type="submission" date="2010-11" db="EMBL/GenBank/DDBJ databases">
        <authorList>
            <person name="Durkin A.S."/>
            <person name="Madupu R."/>
            <person name="Torralba M."/>
            <person name="Gillis M."/>
            <person name="Methe B."/>
            <person name="Sutton G."/>
            <person name="Nelson K.E."/>
        </authorList>
    </citation>
    <scope>NUCLEOTIDE SEQUENCE [LARGE SCALE GENOMIC DNA]</scope>
    <source>
        <strain evidence="1 2">UPII 345-E</strain>
    </source>
</reference>
<comment type="caution">
    <text evidence="1">The sequence shown here is derived from an EMBL/GenBank/DDBJ whole genome shotgun (WGS) entry which is preliminary data.</text>
</comment>
<sequence length="79" mass="9814">MKTKYIAYSCFYSKVNGKKLTLPIKKTKEELKHWHKNNRIEYIIELQDALWEALEEKYHWKKKELERREVKITEEETKE</sequence>
<protein>
    <submittedName>
        <fullName evidence="1">Uncharacterized protein</fullName>
    </submittedName>
</protein>
<proteinExistence type="predicted"/>
<dbReference type="AlphaFoldDB" id="E4LAA5"/>
<organism evidence="1 2">
    <name type="scientific">Dialister micraerophilus UPII 345-E</name>
    <dbReference type="NCBI Taxonomy" id="910314"/>
    <lineage>
        <taxon>Bacteria</taxon>
        <taxon>Bacillati</taxon>
        <taxon>Bacillota</taxon>
        <taxon>Negativicutes</taxon>
        <taxon>Veillonellales</taxon>
        <taxon>Veillonellaceae</taxon>
        <taxon>Dialister</taxon>
    </lineage>
</organism>
<dbReference type="EMBL" id="AENT01000028">
    <property type="protein sequence ID" value="EFR42261.1"/>
    <property type="molecule type" value="Genomic_DNA"/>
</dbReference>
<evidence type="ECO:0000313" key="2">
    <source>
        <dbReference type="Proteomes" id="UP000004594"/>
    </source>
</evidence>
<dbReference type="Proteomes" id="UP000004594">
    <property type="component" value="Unassembled WGS sequence"/>
</dbReference>
<dbReference type="RefSeq" id="WP_007555122.1">
    <property type="nucleotide sequence ID" value="NZ_AENT01000028.1"/>
</dbReference>
<gene>
    <name evidence="1" type="ORF">HMPREF9220_0735</name>
</gene>
<accession>E4LAA5</accession>